<dbReference type="CDD" id="cd04647">
    <property type="entry name" value="LbH_MAT_like"/>
    <property type="match status" value="1"/>
</dbReference>
<dbReference type="GO" id="GO:0016740">
    <property type="term" value="F:transferase activity"/>
    <property type="evidence" value="ECO:0007669"/>
    <property type="project" value="UniProtKB-KW"/>
</dbReference>
<keyword evidence="2" id="KW-1185">Reference proteome</keyword>
<dbReference type="Proteomes" id="UP000035062">
    <property type="component" value="Unassembled WGS sequence"/>
</dbReference>
<dbReference type="STRING" id="1195246.AGRI_00790"/>
<dbReference type="EMBL" id="AKKU01000001">
    <property type="protein sequence ID" value="EIW90363.1"/>
    <property type="molecule type" value="Genomic_DNA"/>
</dbReference>
<evidence type="ECO:0000313" key="1">
    <source>
        <dbReference type="EMBL" id="EIW90363.1"/>
    </source>
</evidence>
<dbReference type="SUPFAM" id="SSF51161">
    <property type="entry name" value="Trimeric LpxA-like enzymes"/>
    <property type="match status" value="1"/>
</dbReference>
<dbReference type="RefSeq" id="WP_008983137.1">
    <property type="nucleotide sequence ID" value="NZ_AKKU01000001.1"/>
</dbReference>
<name>I8UEE8_9ALTE</name>
<sequence length="202" mass="21906">MKNIIKFLIKKIFILLALPCFLLFLLLNLFSKGESTFQSFSQLLSLIPGKIGIYLRAAFYHLTCPNTSDNISIGFLTIFSHRDTSIAEGVYIGPQGNIGKCRIGKNTLLGSGVHILSGKNQHEFSDLSKPIQQQGGIFTKISIGEDCWLGNGAIIMADVADQCIVAAGSVLTKDTATEPTIYAGNPAKIVRNRATEQQDAAE</sequence>
<dbReference type="AlphaFoldDB" id="I8UEE8"/>
<organism evidence="1 2">
    <name type="scientific">Alishewanella agri BL06</name>
    <dbReference type="NCBI Taxonomy" id="1195246"/>
    <lineage>
        <taxon>Bacteria</taxon>
        <taxon>Pseudomonadati</taxon>
        <taxon>Pseudomonadota</taxon>
        <taxon>Gammaproteobacteria</taxon>
        <taxon>Alteromonadales</taxon>
        <taxon>Alteromonadaceae</taxon>
        <taxon>Alishewanella</taxon>
    </lineage>
</organism>
<evidence type="ECO:0000313" key="2">
    <source>
        <dbReference type="Proteomes" id="UP000035062"/>
    </source>
</evidence>
<dbReference type="InterPro" id="IPR011004">
    <property type="entry name" value="Trimer_LpxA-like_sf"/>
</dbReference>
<dbReference type="InterPro" id="IPR051159">
    <property type="entry name" value="Hexapeptide_acetyltransf"/>
</dbReference>
<keyword evidence="1" id="KW-0808">Transferase</keyword>
<reference evidence="1 2" key="1">
    <citation type="journal article" date="2012" name="J. Bacteriol.">
        <title>Genome Sequence of Pectin-Degrading Alishewanella agri, Isolated from Landfill Soil.</title>
        <authorList>
            <person name="Kim J."/>
            <person name="Jung J."/>
            <person name="Sung J.S."/>
            <person name="Chun J."/>
            <person name="Park W."/>
        </authorList>
    </citation>
    <scope>NUCLEOTIDE SEQUENCE [LARGE SCALE GENOMIC DNA]</scope>
    <source>
        <strain evidence="1 2">BL06</strain>
    </source>
</reference>
<dbReference type="PANTHER" id="PTHR23416">
    <property type="entry name" value="SIALIC ACID SYNTHASE-RELATED"/>
    <property type="match status" value="1"/>
</dbReference>
<protein>
    <submittedName>
        <fullName evidence="1">Acetyltransferase-like protein</fullName>
    </submittedName>
</protein>
<dbReference type="Pfam" id="PF14602">
    <property type="entry name" value="Hexapep_2"/>
    <property type="match status" value="1"/>
</dbReference>
<gene>
    <name evidence="1" type="ORF">AGRI_00790</name>
</gene>
<comment type="caution">
    <text evidence="1">The sequence shown here is derived from an EMBL/GenBank/DDBJ whole genome shotgun (WGS) entry which is preliminary data.</text>
</comment>
<dbReference type="eggNOG" id="COG0110">
    <property type="taxonomic scope" value="Bacteria"/>
</dbReference>
<accession>I8UEE8</accession>
<dbReference type="PATRIC" id="fig|1195246.3.peg.162"/>
<dbReference type="InterPro" id="IPR001451">
    <property type="entry name" value="Hexapep"/>
</dbReference>
<dbReference type="Gene3D" id="2.160.10.10">
    <property type="entry name" value="Hexapeptide repeat proteins"/>
    <property type="match status" value="1"/>
</dbReference>
<proteinExistence type="predicted"/>